<evidence type="ECO:0000256" key="5">
    <source>
        <dbReference type="RuleBase" id="RU363032"/>
    </source>
</evidence>
<evidence type="ECO:0000256" key="2">
    <source>
        <dbReference type="ARBA" id="ARBA00022692"/>
    </source>
</evidence>
<feature type="domain" description="ABC transmembrane type-1" evidence="6">
    <location>
        <begin position="517"/>
        <end position="707"/>
    </location>
</feature>
<feature type="transmembrane region" description="Helical" evidence="5">
    <location>
        <begin position="86"/>
        <end position="104"/>
    </location>
</feature>
<feature type="transmembrane region" description="Helical" evidence="5">
    <location>
        <begin position="686"/>
        <end position="711"/>
    </location>
</feature>
<feature type="transmembrane region" description="Helical" evidence="5">
    <location>
        <begin position="517"/>
        <end position="543"/>
    </location>
</feature>
<feature type="transmembrane region" description="Helical" evidence="5">
    <location>
        <begin position="555"/>
        <end position="575"/>
    </location>
</feature>
<comment type="similarity">
    <text evidence="5">Belongs to the binding-protein-dependent transport system permease family.</text>
</comment>
<evidence type="ECO:0000256" key="3">
    <source>
        <dbReference type="ARBA" id="ARBA00022989"/>
    </source>
</evidence>
<feature type="transmembrane region" description="Helical" evidence="5">
    <location>
        <begin position="155"/>
        <end position="181"/>
    </location>
</feature>
<keyword evidence="5" id="KW-0813">Transport</keyword>
<feature type="transmembrane region" description="Helical" evidence="5">
    <location>
        <begin position="461"/>
        <end position="481"/>
    </location>
</feature>
<feature type="transmembrane region" description="Helical" evidence="5">
    <location>
        <begin position="348"/>
        <end position="370"/>
    </location>
</feature>
<name>D2CL05_9GAMM</name>
<evidence type="ECO:0000256" key="4">
    <source>
        <dbReference type="ARBA" id="ARBA00023136"/>
    </source>
</evidence>
<dbReference type="PANTHER" id="PTHR43496">
    <property type="entry name" value="PROTEIN LPLB"/>
    <property type="match status" value="1"/>
</dbReference>
<feature type="transmembrane region" description="Helical" evidence="5">
    <location>
        <begin position="643"/>
        <end position="666"/>
    </location>
</feature>
<protein>
    <submittedName>
        <fullName evidence="7">Iron(III) ABC transporter permease protein</fullName>
    </submittedName>
</protein>
<feature type="transmembrane region" description="Helical" evidence="5">
    <location>
        <begin position="124"/>
        <end position="143"/>
    </location>
</feature>
<dbReference type="PROSITE" id="PS50928">
    <property type="entry name" value="ABC_TM1"/>
    <property type="match status" value="2"/>
</dbReference>
<dbReference type="Gene3D" id="1.10.3720.10">
    <property type="entry name" value="MetI-like"/>
    <property type="match status" value="2"/>
</dbReference>
<dbReference type="SUPFAM" id="SSF161098">
    <property type="entry name" value="MetI-like"/>
    <property type="match status" value="2"/>
</dbReference>
<proteinExistence type="inferred from homology"/>
<dbReference type="PANTHER" id="PTHR43496:SF1">
    <property type="entry name" value="POLYGALACTURONAN_RHAMNOGALACTURONAN TRANSPORT SYSTEM PERMEASE PROTEIN YTEP"/>
    <property type="match status" value="1"/>
</dbReference>
<dbReference type="GO" id="GO:0055085">
    <property type="term" value="P:transmembrane transport"/>
    <property type="evidence" value="ECO:0007669"/>
    <property type="project" value="InterPro"/>
</dbReference>
<keyword evidence="3 5" id="KW-1133">Transmembrane helix</keyword>
<organism evidence="7">
    <name type="scientific">endosymbiont of Ridgeia piscesae</name>
    <dbReference type="NCBI Taxonomy" id="54398"/>
    <lineage>
        <taxon>Bacteria</taxon>
        <taxon>Pseudomonadati</taxon>
        <taxon>Pseudomonadota</taxon>
        <taxon>Gammaproteobacteria</taxon>
        <taxon>sulfur-oxidizing symbionts</taxon>
    </lineage>
</organism>
<dbReference type="Pfam" id="PF00528">
    <property type="entry name" value="BPD_transp_1"/>
    <property type="match status" value="2"/>
</dbReference>
<evidence type="ECO:0000259" key="6">
    <source>
        <dbReference type="PROSITE" id="PS50928"/>
    </source>
</evidence>
<feature type="transmembrane region" description="Helical" evidence="5">
    <location>
        <begin position="300"/>
        <end position="327"/>
    </location>
</feature>
<comment type="subcellular location">
    <subcellularLocation>
        <location evidence="1 5">Cell membrane</location>
        <topology evidence="1 5">Multi-pass membrane protein</topology>
    </subcellularLocation>
</comment>
<keyword evidence="4 5" id="KW-0472">Membrane</keyword>
<dbReference type="AlphaFoldDB" id="D2CL05"/>
<feature type="transmembrane region" description="Helical" evidence="5">
    <location>
        <begin position="5"/>
        <end position="24"/>
    </location>
</feature>
<feature type="transmembrane region" description="Helical" evidence="5">
    <location>
        <begin position="581"/>
        <end position="600"/>
    </location>
</feature>
<sequence>MRRTVIQWLTVGFFGFILLPWYMVDDGFFTFQWLASFGVQGNGSGLMQVFAHSRLWLLGPLLALVGIVGALVLIRDSVKSAKSIAAISAAGIIYTAFQGLIIVRHGPRLFSSLLEGGTAAAGQIGFGAGPLVMLLALLFILTTSFSAMGKGRGDAFVVGLIGLIISLVGVFVFFPVAHILISAFQTSDGHFAPLLFFPRFFSSDIWGLSCLTLNDYCGPAINSVVLAILTGAGSTLMGLSFALIFTRTDFVAKPLLRMLTIIPIITPPFVIGLALILLFGRTGAATALFSDLFGIEKSRWLYGFKGVYLAQLLSFTPIAFLVLIGVVEGVSPSMEEASQTLDANRWQTFRYVSLPLMRPGLANAFLLGFIESLADFGNPLVLGGNFNVLSTEIYFSIVGAVANPARAATLAIVLLTLTLGAFLLQRKWVGTKSYATVTGKADSGRHAALSRGVKTACYMTALPWAAFTAVVYSMIIAGSFVKLWGYNNSFTFDHYIRAFGIRFGEHWRFTGVAWDSYFTTLTIATIAAPLTAFVGLATAYLLVRQNFAGKSWFEFSTMLSFAIPGTVIGVSYILAFNFPPIELTGTSIILIIVFVFRNMPVGVRGGIAAMSQLDKSLDEASITLGANSYTTARRVIVPLLGPAMMAALTYSFVRAITSVSAVIFLVSAKHNMATAFIVGRVENGDFGLAIAYSAVLIVTMLFAIILLQLLIGKRRLRRDDRVETTTKAPIIGEKA</sequence>
<evidence type="ECO:0000313" key="7">
    <source>
        <dbReference type="EMBL" id="ABY79054.1"/>
    </source>
</evidence>
<dbReference type="EMBL" id="EU247763">
    <property type="protein sequence ID" value="ABY79054.1"/>
    <property type="molecule type" value="Genomic_DNA"/>
</dbReference>
<feature type="transmembrane region" description="Helical" evidence="5">
    <location>
        <begin position="224"/>
        <end position="246"/>
    </location>
</feature>
<dbReference type="InterPro" id="IPR035906">
    <property type="entry name" value="MetI-like_sf"/>
</dbReference>
<accession>D2CL05</accession>
<feature type="transmembrane region" description="Helical" evidence="5">
    <location>
        <begin position="258"/>
        <end position="280"/>
    </location>
</feature>
<evidence type="ECO:0000256" key="1">
    <source>
        <dbReference type="ARBA" id="ARBA00004651"/>
    </source>
</evidence>
<feature type="transmembrane region" description="Helical" evidence="5">
    <location>
        <begin position="405"/>
        <end position="424"/>
    </location>
</feature>
<dbReference type="InterPro" id="IPR000515">
    <property type="entry name" value="MetI-like"/>
</dbReference>
<reference evidence="7" key="1">
    <citation type="submission" date="2007-10" db="EMBL/GenBank/DDBJ databases">
        <title>Autotrophic evidences of epsilon proteobacteria as symbionts of hydrothermal vent tubeworm Ridgeia piscesae.</title>
        <authorList>
            <person name="Wang X."/>
            <person name="Yan X."/>
            <person name="Xu X."/>
        </authorList>
    </citation>
    <scope>NUCLEOTIDE SEQUENCE</scope>
</reference>
<feature type="domain" description="ABC transmembrane type-1" evidence="6">
    <location>
        <begin position="220"/>
        <end position="425"/>
    </location>
</feature>
<dbReference type="GO" id="GO:0005886">
    <property type="term" value="C:plasma membrane"/>
    <property type="evidence" value="ECO:0007669"/>
    <property type="project" value="UniProtKB-SubCell"/>
</dbReference>
<keyword evidence="2 5" id="KW-0812">Transmembrane</keyword>
<dbReference type="CDD" id="cd06261">
    <property type="entry name" value="TM_PBP2"/>
    <property type="match status" value="2"/>
</dbReference>
<feature type="transmembrane region" description="Helical" evidence="5">
    <location>
        <begin position="55"/>
        <end position="74"/>
    </location>
</feature>